<reference evidence="1 2" key="1">
    <citation type="submission" date="2020-09" db="EMBL/GenBank/DDBJ databases">
        <title>De no assembly of potato wild relative species, Solanum commersonii.</title>
        <authorList>
            <person name="Cho K."/>
        </authorList>
    </citation>
    <scope>NUCLEOTIDE SEQUENCE [LARGE SCALE GENOMIC DNA]</scope>
    <source>
        <strain evidence="1">LZ3.2</strain>
        <tissue evidence="1">Leaf</tissue>
    </source>
</reference>
<evidence type="ECO:0008006" key="3">
    <source>
        <dbReference type="Google" id="ProtNLM"/>
    </source>
</evidence>
<name>A0A9J5Z7F7_SOLCO</name>
<dbReference type="InterPro" id="IPR036396">
    <property type="entry name" value="Cyt_P450_sf"/>
</dbReference>
<dbReference type="Gene3D" id="1.10.630.10">
    <property type="entry name" value="Cytochrome P450"/>
    <property type="match status" value="1"/>
</dbReference>
<comment type="caution">
    <text evidence="1">The sequence shown here is derived from an EMBL/GenBank/DDBJ whole genome shotgun (WGS) entry which is preliminary data.</text>
</comment>
<dbReference type="Proteomes" id="UP000824120">
    <property type="component" value="Chromosome 4"/>
</dbReference>
<sequence length="110" mass="12585">MGVILLDYIKHAIFSLLEFMCFGEKLDDVIAIRKEVESVFIPLIEARIKYKVERENSEVHQEEEEKTSSYVDTLLNLELTDEKRKLTNEEIISLCGEFLGAANDTTSTAL</sequence>
<dbReference type="GO" id="GO:0004497">
    <property type="term" value="F:monooxygenase activity"/>
    <property type="evidence" value="ECO:0007669"/>
    <property type="project" value="InterPro"/>
</dbReference>
<dbReference type="GO" id="GO:0016705">
    <property type="term" value="F:oxidoreductase activity, acting on paired donors, with incorporation or reduction of molecular oxygen"/>
    <property type="evidence" value="ECO:0007669"/>
    <property type="project" value="InterPro"/>
</dbReference>
<dbReference type="OrthoDB" id="1291435at2759"/>
<dbReference type="SUPFAM" id="SSF48264">
    <property type="entry name" value="Cytochrome P450"/>
    <property type="match status" value="1"/>
</dbReference>
<protein>
    <recommendedName>
        <fullName evidence="3">Cytochrome P450</fullName>
    </recommendedName>
</protein>
<dbReference type="EMBL" id="JACXVP010000004">
    <property type="protein sequence ID" value="KAG5608955.1"/>
    <property type="molecule type" value="Genomic_DNA"/>
</dbReference>
<keyword evidence="2" id="KW-1185">Reference proteome</keyword>
<accession>A0A9J5Z7F7</accession>
<proteinExistence type="predicted"/>
<evidence type="ECO:0000313" key="1">
    <source>
        <dbReference type="EMBL" id="KAG5608955.1"/>
    </source>
</evidence>
<dbReference type="InterPro" id="IPR001128">
    <property type="entry name" value="Cyt_P450"/>
</dbReference>
<evidence type="ECO:0000313" key="2">
    <source>
        <dbReference type="Proteomes" id="UP000824120"/>
    </source>
</evidence>
<dbReference type="AlphaFoldDB" id="A0A9J5Z7F7"/>
<dbReference type="GO" id="GO:0020037">
    <property type="term" value="F:heme binding"/>
    <property type="evidence" value="ECO:0007669"/>
    <property type="project" value="InterPro"/>
</dbReference>
<gene>
    <name evidence="1" type="ORF">H5410_020236</name>
</gene>
<dbReference type="GO" id="GO:0005506">
    <property type="term" value="F:iron ion binding"/>
    <property type="evidence" value="ECO:0007669"/>
    <property type="project" value="InterPro"/>
</dbReference>
<dbReference type="Pfam" id="PF00067">
    <property type="entry name" value="p450"/>
    <property type="match status" value="1"/>
</dbReference>
<organism evidence="1 2">
    <name type="scientific">Solanum commersonii</name>
    <name type="common">Commerson's wild potato</name>
    <name type="synonym">Commerson's nightshade</name>
    <dbReference type="NCBI Taxonomy" id="4109"/>
    <lineage>
        <taxon>Eukaryota</taxon>
        <taxon>Viridiplantae</taxon>
        <taxon>Streptophyta</taxon>
        <taxon>Embryophyta</taxon>
        <taxon>Tracheophyta</taxon>
        <taxon>Spermatophyta</taxon>
        <taxon>Magnoliopsida</taxon>
        <taxon>eudicotyledons</taxon>
        <taxon>Gunneridae</taxon>
        <taxon>Pentapetalae</taxon>
        <taxon>asterids</taxon>
        <taxon>lamiids</taxon>
        <taxon>Solanales</taxon>
        <taxon>Solanaceae</taxon>
        <taxon>Solanoideae</taxon>
        <taxon>Solaneae</taxon>
        <taxon>Solanum</taxon>
    </lineage>
</organism>